<reference evidence="1" key="1">
    <citation type="submission" date="2014-09" db="EMBL/GenBank/DDBJ databases">
        <authorList>
            <person name="Magalhaes I.L.F."/>
            <person name="Oliveira U."/>
            <person name="Santos F.R."/>
            <person name="Vidigal T.H.D.A."/>
            <person name="Brescovit A.D."/>
            <person name="Santos A.J."/>
        </authorList>
    </citation>
    <scope>NUCLEOTIDE SEQUENCE</scope>
    <source>
        <tissue evidence="1">Shoot tissue taken approximately 20 cm above the soil surface</tissue>
    </source>
</reference>
<organism evidence="1">
    <name type="scientific">Arundo donax</name>
    <name type="common">Giant reed</name>
    <name type="synonym">Donax arundinaceus</name>
    <dbReference type="NCBI Taxonomy" id="35708"/>
    <lineage>
        <taxon>Eukaryota</taxon>
        <taxon>Viridiplantae</taxon>
        <taxon>Streptophyta</taxon>
        <taxon>Embryophyta</taxon>
        <taxon>Tracheophyta</taxon>
        <taxon>Spermatophyta</taxon>
        <taxon>Magnoliopsida</taxon>
        <taxon>Liliopsida</taxon>
        <taxon>Poales</taxon>
        <taxon>Poaceae</taxon>
        <taxon>PACMAD clade</taxon>
        <taxon>Arundinoideae</taxon>
        <taxon>Arundineae</taxon>
        <taxon>Arundo</taxon>
    </lineage>
</organism>
<sequence length="51" mass="5636">MHAKIENIYIYIYRLDDHLDDMLGSGCYCSSSYLPTVLAADPPAAPPLSSF</sequence>
<protein>
    <submittedName>
        <fullName evidence="1">Uncharacterized protein</fullName>
    </submittedName>
</protein>
<name>A0A0A9EP20_ARUDO</name>
<accession>A0A0A9EP20</accession>
<evidence type="ECO:0000313" key="1">
    <source>
        <dbReference type="EMBL" id="JAE01857.1"/>
    </source>
</evidence>
<dbReference type="AlphaFoldDB" id="A0A0A9EP20"/>
<reference evidence="1" key="2">
    <citation type="journal article" date="2015" name="Data Brief">
        <title>Shoot transcriptome of the giant reed, Arundo donax.</title>
        <authorList>
            <person name="Barrero R.A."/>
            <person name="Guerrero F.D."/>
            <person name="Moolhuijzen P."/>
            <person name="Goolsby J.A."/>
            <person name="Tidwell J."/>
            <person name="Bellgard S.E."/>
            <person name="Bellgard M.I."/>
        </authorList>
    </citation>
    <scope>NUCLEOTIDE SEQUENCE</scope>
    <source>
        <tissue evidence="1">Shoot tissue taken approximately 20 cm above the soil surface</tissue>
    </source>
</reference>
<dbReference type="EMBL" id="GBRH01196039">
    <property type="protein sequence ID" value="JAE01857.1"/>
    <property type="molecule type" value="Transcribed_RNA"/>
</dbReference>
<proteinExistence type="predicted"/>